<name>A0A0B1TM27_OESDE</name>
<gene>
    <name evidence="1" type="ORF">OESDEN_01717</name>
</gene>
<dbReference type="OrthoDB" id="10442775at2759"/>
<organism evidence="1 2">
    <name type="scientific">Oesophagostomum dentatum</name>
    <name type="common">Nodular worm</name>
    <dbReference type="NCBI Taxonomy" id="61180"/>
    <lineage>
        <taxon>Eukaryota</taxon>
        <taxon>Metazoa</taxon>
        <taxon>Ecdysozoa</taxon>
        <taxon>Nematoda</taxon>
        <taxon>Chromadorea</taxon>
        <taxon>Rhabditida</taxon>
        <taxon>Rhabditina</taxon>
        <taxon>Rhabditomorpha</taxon>
        <taxon>Strongyloidea</taxon>
        <taxon>Strongylidae</taxon>
        <taxon>Oesophagostomum</taxon>
    </lineage>
</organism>
<protein>
    <submittedName>
        <fullName evidence="1">Uncharacterized protein</fullName>
    </submittedName>
</protein>
<proteinExistence type="predicted"/>
<dbReference type="AlphaFoldDB" id="A0A0B1TM27"/>
<sequence>MTRYIVPSVAISAIYSAFRSYFDPSSSSAFGIRTVEEAVASLNANVNALEALRFIQHIKPDNSLICSLSPTALGVLALRGSELCQHVPVTKYEFDVDDVTFSALLANVRWLFCFTHCCLSADVTTDSLD</sequence>
<evidence type="ECO:0000313" key="2">
    <source>
        <dbReference type="Proteomes" id="UP000053660"/>
    </source>
</evidence>
<dbReference type="Proteomes" id="UP000053660">
    <property type="component" value="Unassembled WGS sequence"/>
</dbReference>
<reference evidence="1 2" key="1">
    <citation type="submission" date="2014-03" db="EMBL/GenBank/DDBJ databases">
        <title>Draft genome of the hookworm Oesophagostomum dentatum.</title>
        <authorList>
            <person name="Mitreva M."/>
        </authorList>
    </citation>
    <scope>NUCLEOTIDE SEQUENCE [LARGE SCALE GENOMIC DNA]</scope>
    <source>
        <strain evidence="1 2">OD-Hann</strain>
    </source>
</reference>
<evidence type="ECO:0000313" key="1">
    <source>
        <dbReference type="EMBL" id="KHJ98314.1"/>
    </source>
</evidence>
<dbReference type="EMBL" id="KN549330">
    <property type="protein sequence ID" value="KHJ98314.1"/>
    <property type="molecule type" value="Genomic_DNA"/>
</dbReference>
<accession>A0A0B1TM27</accession>
<keyword evidence="2" id="KW-1185">Reference proteome</keyword>